<dbReference type="GO" id="GO:1904680">
    <property type="term" value="F:peptide transmembrane transporter activity"/>
    <property type="evidence" value="ECO:0007669"/>
    <property type="project" value="TreeGrafter"/>
</dbReference>
<dbReference type="OrthoDB" id="9803988at2"/>
<evidence type="ECO:0000313" key="6">
    <source>
        <dbReference type="Proteomes" id="UP000294662"/>
    </source>
</evidence>
<proteinExistence type="inferred from homology"/>
<dbReference type="PROSITE" id="PS01040">
    <property type="entry name" value="SBP_BACTERIAL_5"/>
    <property type="match status" value="1"/>
</dbReference>
<dbReference type="GO" id="GO:0030288">
    <property type="term" value="C:outer membrane-bounded periplasmic space"/>
    <property type="evidence" value="ECO:0007669"/>
    <property type="project" value="UniProtKB-ARBA"/>
</dbReference>
<dbReference type="Proteomes" id="UP000294662">
    <property type="component" value="Unassembled WGS sequence"/>
</dbReference>
<dbReference type="InterPro" id="IPR039424">
    <property type="entry name" value="SBP_5"/>
</dbReference>
<sequence length="511" mass="56820">MALALPVAAQELTIIRAQDSNHYDPPRTTAQSGAEIIFMLSDTIVGLAEDMKTIEPLLASSWDVSDDALTYTFKIRDDVSFCDGKPMTAEDVAWSLNRWQDPETKSPVRWRMGDVKSITAPDATTVVYELNAPHSELLYQLAQSFGSIIDKDTYETLGKDFGVTGFNGTGPFCWESWTPRDKVVMTRHDGYNWGPANYENRGPAQVEKVTWQIVPEAATRTVALLTGQGDISPYIPFIGYSTLRAAPNINVIKSESAFWTNYMGFKITKDLVGDVKVRQAINLAVNQEAMAEDLFFGEVEPAYSYVSSGALDYDATLNDSLLKYDPEKAAALLDEAGWVLNSDGKREKDGKVMEPLAISFTGEWQQTSEAVQADLLKVGIELQIEPMDSTVYWGKSATDEFEMYVMGYPYISAGDALNLYFRSANIPTPNRMNWNDPETDELLVAGSQATNETDRAAAYAKVLHKVHDNAVWLPIYHRPMQIGYSTKLAPFEAHNIYGAGLYKGLQLTFTE</sequence>
<dbReference type="Pfam" id="PF00496">
    <property type="entry name" value="SBP_bac_5"/>
    <property type="match status" value="1"/>
</dbReference>
<evidence type="ECO:0000259" key="4">
    <source>
        <dbReference type="Pfam" id="PF00496"/>
    </source>
</evidence>
<dbReference type="AlphaFoldDB" id="A0A4R5EJ12"/>
<dbReference type="PIRSF" id="PIRSF002741">
    <property type="entry name" value="MppA"/>
    <property type="match status" value="1"/>
</dbReference>
<comment type="similarity">
    <text evidence="2">Belongs to the bacterial solute-binding protein 5 family.</text>
</comment>
<feature type="domain" description="Solute-binding protein family 5" evidence="4">
    <location>
        <begin position="53"/>
        <end position="411"/>
    </location>
</feature>
<organism evidence="5 6">
    <name type="scientific">Antarcticimicrobium sediminis</name>
    <dbReference type="NCBI Taxonomy" id="2546227"/>
    <lineage>
        <taxon>Bacteria</taxon>
        <taxon>Pseudomonadati</taxon>
        <taxon>Pseudomonadota</taxon>
        <taxon>Alphaproteobacteria</taxon>
        <taxon>Rhodobacterales</taxon>
        <taxon>Paracoccaceae</taxon>
        <taxon>Antarcticimicrobium</taxon>
    </lineage>
</organism>
<evidence type="ECO:0000256" key="3">
    <source>
        <dbReference type="ARBA" id="ARBA00022729"/>
    </source>
</evidence>
<reference evidence="5 6" key="1">
    <citation type="submission" date="2019-03" db="EMBL/GenBank/DDBJ databases">
        <authorList>
            <person name="Zhang S."/>
        </authorList>
    </citation>
    <scope>NUCLEOTIDE SEQUENCE [LARGE SCALE GENOMIC DNA]</scope>
    <source>
        <strain evidence="5 6">S4J41</strain>
    </source>
</reference>
<evidence type="ECO:0000313" key="5">
    <source>
        <dbReference type="EMBL" id="TDE34555.1"/>
    </source>
</evidence>
<evidence type="ECO:0000256" key="2">
    <source>
        <dbReference type="ARBA" id="ARBA00005695"/>
    </source>
</evidence>
<dbReference type="InterPro" id="IPR000914">
    <property type="entry name" value="SBP_5_dom"/>
</dbReference>
<dbReference type="Gene3D" id="3.40.190.10">
    <property type="entry name" value="Periplasmic binding protein-like II"/>
    <property type="match status" value="1"/>
</dbReference>
<accession>A0A4R5EJ12</accession>
<dbReference type="InterPro" id="IPR030678">
    <property type="entry name" value="Peptide/Ni-bd"/>
</dbReference>
<gene>
    <name evidence="5" type="ORF">E1B25_19480</name>
</gene>
<evidence type="ECO:0000256" key="1">
    <source>
        <dbReference type="ARBA" id="ARBA00004418"/>
    </source>
</evidence>
<dbReference type="Gene3D" id="3.10.105.10">
    <property type="entry name" value="Dipeptide-binding Protein, Domain 3"/>
    <property type="match status" value="1"/>
</dbReference>
<keyword evidence="3" id="KW-0732">Signal</keyword>
<comment type="subcellular location">
    <subcellularLocation>
        <location evidence="1">Periplasm</location>
    </subcellularLocation>
</comment>
<dbReference type="PANTHER" id="PTHR30290:SF38">
    <property type="entry name" value="D,D-DIPEPTIDE-BINDING PERIPLASMIC PROTEIN DDPA-RELATED"/>
    <property type="match status" value="1"/>
</dbReference>
<dbReference type="SUPFAM" id="SSF53850">
    <property type="entry name" value="Periplasmic binding protein-like II"/>
    <property type="match status" value="1"/>
</dbReference>
<dbReference type="GO" id="GO:0043190">
    <property type="term" value="C:ATP-binding cassette (ABC) transporter complex"/>
    <property type="evidence" value="ECO:0007669"/>
    <property type="project" value="InterPro"/>
</dbReference>
<dbReference type="InterPro" id="IPR023765">
    <property type="entry name" value="SBP_5_CS"/>
</dbReference>
<dbReference type="GO" id="GO:0015833">
    <property type="term" value="P:peptide transport"/>
    <property type="evidence" value="ECO:0007669"/>
    <property type="project" value="TreeGrafter"/>
</dbReference>
<dbReference type="EMBL" id="SMFP01000019">
    <property type="protein sequence ID" value="TDE34555.1"/>
    <property type="molecule type" value="Genomic_DNA"/>
</dbReference>
<name>A0A4R5EJ12_9RHOB</name>
<dbReference type="PANTHER" id="PTHR30290">
    <property type="entry name" value="PERIPLASMIC BINDING COMPONENT OF ABC TRANSPORTER"/>
    <property type="match status" value="1"/>
</dbReference>
<comment type="caution">
    <text evidence="5">The sequence shown here is derived from an EMBL/GenBank/DDBJ whole genome shotgun (WGS) entry which is preliminary data.</text>
</comment>
<protein>
    <submittedName>
        <fullName evidence="5">ABC transporter substrate-binding protein</fullName>
    </submittedName>
</protein>
<keyword evidence="6" id="KW-1185">Reference proteome</keyword>